<gene>
    <name evidence="1" type="ORF">PF008_g15668</name>
</gene>
<evidence type="ECO:0000313" key="1">
    <source>
        <dbReference type="EMBL" id="KAE9330749.1"/>
    </source>
</evidence>
<name>A0A6G0RDJ3_9STRA</name>
<protein>
    <submittedName>
        <fullName evidence="1">Uncharacterized protein</fullName>
    </submittedName>
</protein>
<reference evidence="1 2" key="1">
    <citation type="submission" date="2018-09" db="EMBL/GenBank/DDBJ databases">
        <title>Genomic investigation of the strawberry pathogen Phytophthora fragariae indicates pathogenicity is determined by transcriptional variation in three key races.</title>
        <authorList>
            <person name="Adams T.M."/>
            <person name="Armitage A.D."/>
            <person name="Sobczyk M.K."/>
            <person name="Bates H.J."/>
            <person name="Dunwell J.M."/>
            <person name="Nellist C.F."/>
            <person name="Harrison R.J."/>
        </authorList>
    </citation>
    <scope>NUCLEOTIDE SEQUENCE [LARGE SCALE GENOMIC DNA]</scope>
    <source>
        <strain evidence="1 2">NOV-77</strain>
    </source>
</reference>
<dbReference type="EMBL" id="QXFY01001030">
    <property type="protein sequence ID" value="KAE9330749.1"/>
    <property type="molecule type" value="Genomic_DNA"/>
</dbReference>
<evidence type="ECO:0000313" key="2">
    <source>
        <dbReference type="Proteomes" id="UP000486351"/>
    </source>
</evidence>
<proteinExistence type="predicted"/>
<organism evidence="1 2">
    <name type="scientific">Phytophthora fragariae</name>
    <dbReference type="NCBI Taxonomy" id="53985"/>
    <lineage>
        <taxon>Eukaryota</taxon>
        <taxon>Sar</taxon>
        <taxon>Stramenopiles</taxon>
        <taxon>Oomycota</taxon>
        <taxon>Peronosporomycetes</taxon>
        <taxon>Peronosporales</taxon>
        <taxon>Peronosporaceae</taxon>
        <taxon>Phytophthora</taxon>
    </lineage>
</organism>
<dbReference type="AlphaFoldDB" id="A0A6G0RDJ3"/>
<sequence length="131" mass="13489">MPTIPYWVANVGGLVAARYRAGLLGCIQTFECRTIRRSNHCWSCQDYSCLASLLLSCRAGGGSAGRVEIVGVGAAGRVEVAGVGAAVAVNGGCSPPIVDEGVCTTDTEASDDDHAAVLSVMAPRFRCLNGN</sequence>
<comment type="caution">
    <text evidence="1">The sequence shown here is derived from an EMBL/GenBank/DDBJ whole genome shotgun (WGS) entry which is preliminary data.</text>
</comment>
<accession>A0A6G0RDJ3</accession>
<dbReference type="Proteomes" id="UP000486351">
    <property type="component" value="Unassembled WGS sequence"/>
</dbReference>